<name>A0A9X1XRA6_9VIBR</name>
<dbReference type="SUPFAM" id="SSF54593">
    <property type="entry name" value="Glyoxalase/Bleomycin resistance protein/Dihydroxybiphenyl dioxygenase"/>
    <property type="match status" value="1"/>
</dbReference>
<dbReference type="AlphaFoldDB" id="A0A9X1XRA6"/>
<dbReference type="Gene3D" id="3.10.180.10">
    <property type="entry name" value="2,3-Dihydroxybiphenyl 1,2-Dioxygenase, domain 1"/>
    <property type="match status" value="1"/>
</dbReference>
<sequence length="144" mass="16221">MEPRVSIITLGVSDLDRSYQFYTAMGFESSKSPEEGIIFFKTQGVCLALYPLQELSKDVSEKFAKNEVARSFSGVTLAHNTRRKEEVDEILQKAVSLGSTLEKPAQDVFWGGYSGYFSDPDGHLWEIAYADFWQFKDDGSLVID</sequence>
<dbReference type="PROSITE" id="PS51819">
    <property type="entry name" value="VOC"/>
    <property type="match status" value="1"/>
</dbReference>
<keyword evidence="3" id="KW-1185">Reference proteome</keyword>
<dbReference type="Proteomes" id="UP001139559">
    <property type="component" value="Unassembled WGS sequence"/>
</dbReference>
<reference evidence="2" key="1">
    <citation type="submission" date="2021-11" db="EMBL/GenBank/DDBJ databases">
        <title>Vibrio ZSDE26 sp. nov. and Vibrio ZSDZ34 sp. nov., isolated from coastal seawater in Qingdao.</title>
        <authorList>
            <person name="Zhang P."/>
        </authorList>
    </citation>
    <scope>NUCLEOTIDE SEQUENCE</scope>
    <source>
        <strain evidence="2">ZSDE26</strain>
    </source>
</reference>
<dbReference type="RefSeq" id="WP_248010768.1">
    <property type="nucleotide sequence ID" value="NZ_JAJHVV010000018.1"/>
</dbReference>
<gene>
    <name evidence="2" type="ORF">KP803_20820</name>
</gene>
<evidence type="ECO:0000313" key="3">
    <source>
        <dbReference type="Proteomes" id="UP001139559"/>
    </source>
</evidence>
<protein>
    <submittedName>
        <fullName evidence="2">VOC family protein</fullName>
    </submittedName>
</protein>
<dbReference type="EMBL" id="JAJHVV010000018">
    <property type="protein sequence ID" value="MCK6265705.1"/>
    <property type="molecule type" value="Genomic_DNA"/>
</dbReference>
<dbReference type="PANTHER" id="PTHR36503">
    <property type="entry name" value="BLR2520 PROTEIN"/>
    <property type="match status" value="1"/>
</dbReference>
<feature type="domain" description="VOC" evidence="1">
    <location>
        <begin position="4"/>
        <end position="130"/>
    </location>
</feature>
<proteinExistence type="predicted"/>
<comment type="caution">
    <text evidence="2">The sequence shown here is derived from an EMBL/GenBank/DDBJ whole genome shotgun (WGS) entry which is preliminary data.</text>
</comment>
<dbReference type="InterPro" id="IPR037523">
    <property type="entry name" value="VOC_core"/>
</dbReference>
<evidence type="ECO:0000313" key="2">
    <source>
        <dbReference type="EMBL" id="MCK6265705.1"/>
    </source>
</evidence>
<dbReference type="Pfam" id="PF00903">
    <property type="entry name" value="Glyoxalase"/>
    <property type="match status" value="1"/>
</dbReference>
<dbReference type="CDD" id="cd07251">
    <property type="entry name" value="VOC_like"/>
    <property type="match status" value="1"/>
</dbReference>
<dbReference type="InterPro" id="IPR004360">
    <property type="entry name" value="Glyas_Fos-R_dOase_dom"/>
</dbReference>
<dbReference type="PANTHER" id="PTHR36503:SF1">
    <property type="entry name" value="BLR2520 PROTEIN"/>
    <property type="match status" value="1"/>
</dbReference>
<dbReference type="InterPro" id="IPR029068">
    <property type="entry name" value="Glyas_Bleomycin-R_OHBP_Dase"/>
</dbReference>
<accession>A0A9X1XRA6</accession>
<evidence type="ECO:0000259" key="1">
    <source>
        <dbReference type="PROSITE" id="PS51819"/>
    </source>
</evidence>
<organism evidence="2 3">
    <name type="scientific">Vibrio amylolyticus</name>
    <dbReference type="NCBI Taxonomy" id="2847292"/>
    <lineage>
        <taxon>Bacteria</taxon>
        <taxon>Pseudomonadati</taxon>
        <taxon>Pseudomonadota</taxon>
        <taxon>Gammaproteobacteria</taxon>
        <taxon>Vibrionales</taxon>
        <taxon>Vibrionaceae</taxon>
        <taxon>Vibrio</taxon>
    </lineage>
</organism>